<dbReference type="CDD" id="cd03257">
    <property type="entry name" value="ABC_NikE_OppD_transporters"/>
    <property type="match status" value="1"/>
</dbReference>
<dbReference type="HOGENOM" id="CLU_000604_1_23_11"/>
<comment type="similarity">
    <text evidence="1">Belongs to the ABC transporter superfamily.</text>
</comment>
<dbReference type="FunFam" id="3.40.50.300:FF:000016">
    <property type="entry name" value="Oligopeptide ABC transporter ATP-binding component"/>
    <property type="match status" value="1"/>
</dbReference>
<dbReference type="SUPFAM" id="SSF52540">
    <property type="entry name" value="P-loop containing nucleoside triphosphate hydrolases"/>
    <property type="match status" value="1"/>
</dbReference>
<organism evidence="6 7">
    <name type="scientific">Cellulomonas fimi (strain ATCC 484 / DSM 20113 / JCM 1341 / CCUG 24087 / LMG 16345 / NBRC 15513 / NCIMB 8980 / NCTC 7547 / NRS-133)</name>
    <dbReference type="NCBI Taxonomy" id="590998"/>
    <lineage>
        <taxon>Bacteria</taxon>
        <taxon>Bacillati</taxon>
        <taxon>Actinomycetota</taxon>
        <taxon>Actinomycetes</taxon>
        <taxon>Micrococcales</taxon>
        <taxon>Cellulomonadaceae</taxon>
        <taxon>Cellulomonas</taxon>
    </lineage>
</organism>
<dbReference type="InterPro" id="IPR013563">
    <property type="entry name" value="Oligopep_ABC_C"/>
</dbReference>
<keyword evidence="3" id="KW-0547">Nucleotide-binding</keyword>
<keyword evidence="4" id="KW-0067">ATP-binding</keyword>
<protein>
    <submittedName>
        <fullName evidence="6">Oligopeptide/dipeptide ABC transporter, ATPase subunit</fullName>
    </submittedName>
</protein>
<evidence type="ECO:0000256" key="3">
    <source>
        <dbReference type="ARBA" id="ARBA00022741"/>
    </source>
</evidence>
<dbReference type="GO" id="GO:0005524">
    <property type="term" value="F:ATP binding"/>
    <property type="evidence" value="ECO:0007669"/>
    <property type="project" value="UniProtKB-KW"/>
</dbReference>
<feature type="domain" description="ABC transporter" evidence="5">
    <location>
        <begin position="22"/>
        <end position="272"/>
    </location>
</feature>
<dbReference type="InterPro" id="IPR003593">
    <property type="entry name" value="AAA+_ATPase"/>
</dbReference>
<dbReference type="InterPro" id="IPR003439">
    <property type="entry name" value="ABC_transporter-like_ATP-bd"/>
</dbReference>
<dbReference type="GO" id="GO:0015833">
    <property type="term" value="P:peptide transport"/>
    <property type="evidence" value="ECO:0007669"/>
    <property type="project" value="InterPro"/>
</dbReference>
<evidence type="ECO:0000256" key="2">
    <source>
        <dbReference type="ARBA" id="ARBA00022448"/>
    </source>
</evidence>
<dbReference type="PROSITE" id="PS00211">
    <property type="entry name" value="ABC_TRANSPORTER_1"/>
    <property type="match status" value="1"/>
</dbReference>
<dbReference type="eggNOG" id="COG4608">
    <property type="taxonomic scope" value="Bacteria"/>
</dbReference>
<dbReference type="PROSITE" id="PS50893">
    <property type="entry name" value="ABC_TRANSPORTER_2"/>
    <property type="match status" value="1"/>
</dbReference>
<keyword evidence="2" id="KW-0813">Transport</keyword>
<dbReference type="PANTHER" id="PTHR43776">
    <property type="entry name" value="TRANSPORT ATP-BINDING PROTEIN"/>
    <property type="match status" value="1"/>
</dbReference>
<gene>
    <name evidence="6" type="ordered locus">Celf_0470</name>
</gene>
<dbReference type="STRING" id="590998.Celf_0470"/>
<dbReference type="AlphaFoldDB" id="F4H853"/>
<dbReference type="InterPro" id="IPR027417">
    <property type="entry name" value="P-loop_NTPase"/>
</dbReference>
<dbReference type="Pfam" id="PF08352">
    <property type="entry name" value="oligo_HPY"/>
    <property type="match status" value="1"/>
</dbReference>
<name>F4H853_CELFA</name>
<reference evidence="6 7" key="1">
    <citation type="submission" date="2011-04" db="EMBL/GenBank/DDBJ databases">
        <title>Complete sequence of Cellulomonas fimi ATCC 484.</title>
        <authorList>
            <consortium name="US DOE Joint Genome Institute"/>
            <person name="Lucas S."/>
            <person name="Han J."/>
            <person name="Lapidus A."/>
            <person name="Cheng J.-F."/>
            <person name="Goodwin L."/>
            <person name="Pitluck S."/>
            <person name="Peters L."/>
            <person name="Chertkov O."/>
            <person name="Detter J.C."/>
            <person name="Han C."/>
            <person name="Tapia R."/>
            <person name="Land M."/>
            <person name="Hauser L."/>
            <person name="Kyrpides N."/>
            <person name="Ivanova N."/>
            <person name="Ovchinnikova G."/>
            <person name="Pagani I."/>
            <person name="Mead D."/>
            <person name="Brumm P."/>
            <person name="Woyke T."/>
        </authorList>
    </citation>
    <scope>NUCLEOTIDE SEQUENCE [LARGE SCALE GENOMIC DNA]</scope>
    <source>
        <strain evidence="7">ATCC 484 / DSM 20113 / JCM 1341 / NBRC 15513 / NCIMB 8980 / NCTC 7547</strain>
    </source>
</reference>
<keyword evidence="7" id="KW-1185">Reference proteome</keyword>
<dbReference type="Gene3D" id="3.40.50.300">
    <property type="entry name" value="P-loop containing nucleotide triphosphate hydrolases"/>
    <property type="match status" value="1"/>
</dbReference>
<dbReference type="GO" id="GO:0016887">
    <property type="term" value="F:ATP hydrolysis activity"/>
    <property type="evidence" value="ECO:0007669"/>
    <property type="project" value="InterPro"/>
</dbReference>
<dbReference type="GO" id="GO:0055085">
    <property type="term" value="P:transmembrane transport"/>
    <property type="evidence" value="ECO:0007669"/>
    <property type="project" value="UniProtKB-ARBA"/>
</dbReference>
<evidence type="ECO:0000313" key="7">
    <source>
        <dbReference type="Proteomes" id="UP000008460"/>
    </source>
</evidence>
<accession>F4H853</accession>
<dbReference type="KEGG" id="cfi:Celf_0470"/>
<dbReference type="EMBL" id="CP002666">
    <property type="protein sequence ID" value="AEE44610.1"/>
    <property type="molecule type" value="Genomic_DNA"/>
</dbReference>
<proteinExistence type="inferred from homology"/>
<sequence>MTLPAPPDAPVADQQPDDTPVLQAVDLRKHFVTGSFRNRATVHAVDDVNLSLHRGRVVALVGESGSGKSTIARLLSQLLPVSGGQILLHGQDAVVRRRGAFRRYVRRVQMIFQDPFGSLNPVHTVRYTLTRSIRIHQGRLRGADLEDALTTLLERVQLTPVERYVDKFPHELSGGQRQRVAIARALAADPEVLLADEPISMLDVSIRLGILNLLRDLRDRLQIAILYITHDIASARYFADRTMVMYAGRIVETGDSESVTQDPRHPYTQLLVRSAPDPDDLDARARGARGEAPSLVRPPTGCRFHPRCPFAVDLCRTEVPPLLAVGEGREAACWGYSDRADRPHVGDVLDAYGERPSIDVDLLHAAEDEAHVESVAVETVAVETLTVDTKEGDR</sequence>
<evidence type="ECO:0000256" key="1">
    <source>
        <dbReference type="ARBA" id="ARBA00005417"/>
    </source>
</evidence>
<dbReference type="NCBIfam" id="TIGR01727">
    <property type="entry name" value="oligo_HPY"/>
    <property type="match status" value="1"/>
</dbReference>
<dbReference type="SMART" id="SM00382">
    <property type="entry name" value="AAA"/>
    <property type="match status" value="1"/>
</dbReference>
<dbReference type="Proteomes" id="UP000008460">
    <property type="component" value="Chromosome"/>
</dbReference>
<evidence type="ECO:0000259" key="5">
    <source>
        <dbReference type="PROSITE" id="PS50893"/>
    </source>
</evidence>
<dbReference type="Pfam" id="PF00005">
    <property type="entry name" value="ABC_tran"/>
    <property type="match status" value="1"/>
</dbReference>
<evidence type="ECO:0000313" key="6">
    <source>
        <dbReference type="EMBL" id="AEE44610.1"/>
    </source>
</evidence>
<dbReference type="RefSeq" id="WP_013769639.1">
    <property type="nucleotide sequence ID" value="NC_015514.1"/>
</dbReference>
<evidence type="ECO:0000256" key="4">
    <source>
        <dbReference type="ARBA" id="ARBA00022840"/>
    </source>
</evidence>
<dbReference type="InterPro" id="IPR017871">
    <property type="entry name" value="ABC_transporter-like_CS"/>
</dbReference>
<dbReference type="InterPro" id="IPR050319">
    <property type="entry name" value="ABC_transp_ATP-bind"/>
</dbReference>